<dbReference type="SUPFAM" id="SSF57667">
    <property type="entry name" value="beta-beta-alpha zinc fingers"/>
    <property type="match status" value="1"/>
</dbReference>
<dbReference type="OMA" id="ANDRAPM"/>
<feature type="region of interest" description="Disordered" evidence="7">
    <location>
        <begin position="236"/>
        <end position="259"/>
    </location>
</feature>
<reference evidence="9" key="2">
    <citation type="submission" date="2025-09" db="UniProtKB">
        <authorList>
            <consortium name="Ensembl"/>
        </authorList>
    </citation>
    <scope>IDENTIFICATION</scope>
</reference>
<dbReference type="GO" id="GO:0005667">
    <property type="term" value="C:transcription regulator complex"/>
    <property type="evidence" value="ECO:0007669"/>
    <property type="project" value="TreeGrafter"/>
</dbReference>
<organism evidence="9 10">
    <name type="scientific">Gadus morhua</name>
    <name type="common">Atlantic cod</name>
    <dbReference type="NCBI Taxonomy" id="8049"/>
    <lineage>
        <taxon>Eukaryota</taxon>
        <taxon>Metazoa</taxon>
        <taxon>Chordata</taxon>
        <taxon>Craniata</taxon>
        <taxon>Vertebrata</taxon>
        <taxon>Euteleostomi</taxon>
        <taxon>Actinopterygii</taxon>
        <taxon>Neopterygii</taxon>
        <taxon>Teleostei</taxon>
        <taxon>Neoteleostei</taxon>
        <taxon>Acanthomorphata</taxon>
        <taxon>Zeiogadaria</taxon>
        <taxon>Gadariae</taxon>
        <taxon>Gadiformes</taxon>
        <taxon>Gadoidei</taxon>
        <taxon>Gadidae</taxon>
        <taxon>Gadus</taxon>
    </lineage>
</organism>
<dbReference type="InterPro" id="IPR036236">
    <property type="entry name" value="Znf_C2H2_sf"/>
</dbReference>
<feature type="domain" description="C2H2-type" evidence="8">
    <location>
        <begin position="347"/>
        <end position="374"/>
    </location>
</feature>
<dbReference type="GO" id="GO:0031519">
    <property type="term" value="C:PcG protein complex"/>
    <property type="evidence" value="ECO:0007669"/>
    <property type="project" value="TreeGrafter"/>
</dbReference>
<feature type="compositionally biased region" description="Polar residues" evidence="7">
    <location>
        <begin position="113"/>
        <end position="134"/>
    </location>
</feature>
<evidence type="ECO:0000256" key="3">
    <source>
        <dbReference type="ARBA" id="ARBA00022771"/>
    </source>
</evidence>
<dbReference type="Gene3D" id="3.30.160.60">
    <property type="entry name" value="Classic Zinc Finger"/>
    <property type="match status" value="3"/>
</dbReference>
<dbReference type="PROSITE" id="PS00028">
    <property type="entry name" value="ZINC_FINGER_C2H2_1"/>
    <property type="match status" value="2"/>
</dbReference>
<dbReference type="KEGG" id="gmh:115551942"/>
<dbReference type="InterPro" id="IPR013087">
    <property type="entry name" value="Znf_C2H2_type"/>
</dbReference>
<gene>
    <name evidence="9" type="primary">LOC115551942</name>
</gene>
<evidence type="ECO:0000313" key="9">
    <source>
        <dbReference type="Ensembl" id="ENSGMOP00000032473.1"/>
    </source>
</evidence>
<keyword evidence="10" id="KW-1185">Reference proteome</keyword>
<evidence type="ECO:0000256" key="1">
    <source>
        <dbReference type="ARBA" id="ARBA00022723"/>
    </source>
</evidence>
<dbReference type="Ensembl" id="ENSGMOT00000064752.1">
    <property type="protein sequence ID" value="ENSGMOP00000032473.1"/>
    <property type="gene ID" value="ENSGMOG00000024463.1"/>
</dbReference>
<evidence type="ECO:0000256" key="7">
    <source>
        <dbReference type="SAM" id="MobiDB-lite"/>
    </source>
</evidence>
<dbReference type="FunFam" id="3.30.160.60:FF:000417">
    <property type="entry name" value="Zinc finger protein"/>
    <property type="match status" value="1"/>
</dbReference>
<dbReference type="GeneTree" id="ENSGT01150000286971"/>
<keyword evidence="2" id="KW-0677">Repeat</keyword>
<keyword evidence="1" id="KW-0479">Metal-binding</keyword>
<dbReference type="RefSeq" id="XP_030223442.1">
    <property type="nucleotide sequence ID" value="XM_030367582.1"/>
</dbReference>
<protein>
    <submittedName>
        <fullName evidence="9">Zinc finger protein 35-like</fullName>
    </submittedName>
</protein>
<evidence type="ECO:0000256" key="2">
    <source>
        <dbReference type="ARBA" id="ARBA00022737"/>
    </source>
</evidence>
<accession>A0A8C5AIC3</accession>
<feature type="compositionally biased region" description="Polar residues" evidence="7">
    <location>
        <begin position="236"/>
        <end position="256"/>
    </location>
</feature>
<evidence type="ECO:0000256" key="4">
    <source>
        <dbReference type="ARBA" id="ARBA00022833"/>
    </source>
</evidence>
<proteinExistence type="predicted"/>
<dbReference type="GO" id="GO:0008270">
    <property type="term" value="F:zinc ion binding"/>
    <property type="evidence" value="ECO:0007669"/>
    <property type="project" value="UniProtKB-KW"/>
</dbReference>
<dbReference type="PANTHER" id="PTHR14003:SF23">
    <property type="entry name" value="ZINC FINGER PROTEIN 143"/>
    <property type="match status" value="1"/>
</dbReference>
<dbReference type="PROSITE" id="PS50157">
    <property type="entry name" value="ZINC_FINGER_C2H2_2"/>
    <property type="match status" value="2"/>
</dbReference>
<reference evidence="9" key="1">
    <citation type="submission" date="2025-08" db="UniProtKB">
        <authorList>
            <consortium name="Ensembl"/>
        </authorList>
    </citation>
    <scope>IDENTIFICATION</scope>
</reference>
<feature type="region of interest" description="Disordered" evidence="7">
    <location>
        <begin position="110"/>
        <end position="137"/>
    </location>
</feature>
<dbReference type="SMART" id="SM00355">
    <property type="entry name" value="ZnF_C2H2"/>
    <property type="match status" value="2"/>
</dbReference>
<evidence type="ECO:0000259" key="8">
    <source>
        <dbReference type="PROSITE" id="PS50157"/>
    </source>
</evidence>
<dbReference type="PANTHER" id="PTHR14003">
    <property type="entry name" value="TRANSCRIPTIONAL REPRESSOR PROTEIN YY"/>
    <property type="match status" value="1"/>
</dbReference>
<dbReference type="GO" id="GO:0000981">
    <property type="term" value="F:DNA-binding transcription factor activity, RNA polymerase II-specific"/>
    <property type="evidence" value="ECO:0007669"/>
    <property type="project" value="TreeGrafter"/>
</dbReference>
<evidence type="ECO:0000256" key="6">
    <source>
        <dbReference type="PROSITE-ProRule" id="PRU00042"/>
    </source>
</evidence>
<feature type="domain" description="C2H2-type" evidence="8">
    <location>
        <begin position="375"/>
        <end position="402"/>
    </location>
</feature>
<dbReference type="OrthoDB" id="6077919at2759"/>
<dbReference type="GO" id="GO:0000785">
    <property type="term" value="C:chromatin"/>
    <property type="evidence" value="ECO:0007669"/>
    <property type="project" value="TreeGrafter"/>
</dbReference>
<keyword evidence="4" id="KW-0862">Zinc</keyword>
<dbReference type="Pfam" id="PF00096">
    <property type="entry name" value="zf-C2H2"/>
    <property type="match status" value="2"/>
</dbReference>
<keyword evidence="3 6" id="KW-0863">Zinc-finger</keyword>
<evidence type="ECO:0000256" key="5">
    <source>
        <dbReference type="ARBA" id="ARBA00023242"/>
    </source>
</evidence>
<dbReference type="FunFam" id="3.30.160.60:FF:002343">
    <property type="entry name" value="Zinc finger protein 33A"/>
    <property type="match status" value="1"/>
</dbReference>
<dbReference type="Proteomes" id="UP000694546">
    <property type="component" value="Chromosome 10"/>
</dbReference>
<dbReference type="GO" id="GO:0000978">
    <property type="term" value="F:RNA polymerase II cis-regulatory region sequence-specific DNA binding"/>
    <property type="evidence" value="ECO:0007669"/>
    <property type="project" value="TreeGrafter"/>
</dbReference>
<name>A0A8C5AIC3_GADMO</name>
<sequence>MLINMSPSGSTLEEQLSSIMDVLAKAAVSEISQLFSEGSTTLRLQITQSLKENEALRTRMKVMRSELFSLRLQTRSNSSRAASRFALARANICKPRTKSQGNVLKPLMDNKAVGNSSFHSPSTSEASTVTNPAKQETPDIIFIKDEEDMGGCRPAVEDCDAFGDCSTQRAATSESLHVDAPGSSHMSSHDGDLRILSVHGQVEGPLASDGNDTLFTASELEALSLLSPDHSITHDSLLSLNSGPSERAPSQGTQDSRGGLVRDGYAERLQRLQAASLSLKHAALEAGDKGRRLGNLGAQFPLQHNLDSERFFSHKEPIAHQTQEPPAMANKAKLTMHMRIHSGEKPYVCVQCGKSFAQSRSLKIHMRTHSGEKPCVCLQCNARFSDPSNLRRHMVKHKGARNFSA</sequence>
<dbReference type="GeneID" id="115551942"/>
<evidence type="ECO:0000313" key="10">
    <source>
        <dbReference type="Proteomes" id="UP000694546"/>
    </source>
</evidence>
<keyword evidence="5" id="KW-0539">Nucleus</keyword>
<dbReference type="AlphaFoldDB" id="A0A8C5AIC3"/>